<evidence type="ECO:0000256" key="1">
    <source>
        <dbReference type="SAM" id="MobiDB-lite"/>
    </source>
</evidence>
<feature type="region of interest" description="Disordered" evidence="1">
    <location>
        <begin position="231"/>
        <end position="250"/>
    </location>
</feature>
<evidence type="ECO:0000313" key="2">
    <source>
        <dbReference type="EMBL" id="HAG2560397.1"/>
    </source>
</evidence>
<proteinExistence type="predicted"/>
<sequence>MPTVPTVSGRQVESRGFQSPGFQAFEQPNVGDVISQVAPKAIDMFAQAKQRADVAQAQDASLQLSQVSSDLLTNPDTGLLNLQGKNALGKGQEYTQQFDSQAEQIAMTLPEGARAGFMQQVQQQRIQFTTQAGRHEINQLNAYEEGQFQATLANNGKLAASAYGDNANYVLYNQQTFQQIEAYGAAHGWSAEQIQAKKTEFKEKVADTALSQWSANNSIEFIQSNGELSDTVSGSKRATVNPYGGDPKTTKGMVTQGNINLFNRPSVKNEDGTISTVRTISIGTDSGEVLIPTVSDDGKLLSDDEAIALYEKTGKHLGIFDNPEDATAYAESLHEQQDQYYVKGEKGDARGIRNNNPGNLEYSKTNPWVGQTGDDGRFAKFETPEHGIRALGRNLLSYQRQGIDTVSDIINRWAPPSDNNNTDAYIQAVCAQLGVTADQQLDASNPDTLKALCAAIIQHENGSQPYSDQQLATGVSAAIGLSQLPTSTKRYTGNAAFDAASPEAQATFLRQADQIRKQQQAEYRTSIDSRVRDASAAYMRGVDFPNAPTQTDFLAAYGVREGNLRYTEFRNTQIAGQYIGSFRNMPTSSITAYVNQLKPGTEETGEGYASRAELFDQVSAAATKVISQRQNNPFNAAVEIGAYKPIASNNPNDITSEVDNRFSSQESLRALGINAPILSSEEAEALSEQVRGTKDVNQTISLLQSMGETLSAPAMRQVASAIAPNNAATAYSALLLGTPDNQYDNTKPSIAYSQFIGYKPTMNKYDVSKVILAGDQLLNPTKAMKEAGITPVQLPSEDKLKRAFDDQVGNSFANNPQARQLSYNLFKAAYAGIAYQSGDASMTRTDAANSDVVEKAAQYATGGVYKGFNGGDVVMPFGMDKSTFKDRYTASAQQALKDAGLNVNAASNFTPVNIGNNQYRLVSGSGRWATDPKTNEAIVVRVE</sequence>
<evidence type="ECO:0008006" key="3">
    <source>
        <dbReference type="Google" id="ProtNLM"/>
    </source>
</evidence>
<dbReference type="AlphaFoldDB" id="A0A760RNV7"/>
<organism evidence="2">
    <name type="scientific">Salmonella enterica</name>
    <name type="common">Salmonella choleraesuis</name>
    <dbReference type="NCBI Taxonomy" id="28901"/>
    <lineage>
        <taxon>Bacteria</taxon>
        <taxon>Pseudomonadati</taxon>
        <taxon>Pseudomonadota</taxon>
        <taxon>Gammaproteobacteria</taxon>
        <taxon>Enterobacterales</taxon>
        <taxon>Enterobacteriaceae</taxon>
        <taxon>Salmonella</taxon>
    </lineage>
</organism>
<reference evidence="2" key="2">
    <citation type="submission" date="2020-02" db="EMBL/GenBank/DDBJ databases">
        <authorList>
            <consortium name="NCBI Pathogen Detection Project"/>
        </authorList>
    </citation>
    <scope>NUCLEOTIDE SEQUENCE</scope>
    <source>
        <strain evidence="2">MA.CK_95/00012601</strain>
    </source>
</reference>
<dbReference type="EMBL" id="DAAXUA010000004">
    <property type="protein sequence ID" value="HAG2560397.1"/>
    <property type="molecule type" value="Genomic_DNA"/>
</dbReference>
<reference evidence="2" key="1">
    <citation type="journal article" date="2018" name="Genome Biol.">
        <title>SKESA: strategic k-mer extension for scrupulous assemblies.</title>
        <authorList>
            <person name="Souvorov A."/>
            <person name="Agarwala R."/>
            <person name="Lipman D.J."/>
        </authorList>
    </citation>
    <scope>NUCLEOTIDE SEQUENCE</scope>
    <source>
        <strain evidence="2">MA.CK_95/00012601</strain>
    </source>
</reference>
<gene>
    <name evidence="2" type="ORF">G8W38_002122</name>
</gene>
<name>A0A760RNV7_SALER</name>
<accession>A0A760RNV7</accession>
<protein>
    <recommendedName>
        <fullName evidence="3">Bacteriophage protein</fullName>
    </recommendedName>
</protein>
<comment type="caution">
    <text evidence="2">The sequence shown here is derived from an EMBL/GenBank/DDBJ whole genome shotgun (WGS) entry which is preliminary data.</text>
</comment>